<evidence type="ECO:0000259" key="3">
    <source>
        <dbReference type="PROSITE" id="PS50158"/>
    </source>
</evidence>
<dbReference type="InterPro" id="IPR036875">
    <property type="entry name" value="Znf_CCHC_sf"/>
</dbReference>
<dbReference type="Gene3D" id="4.10.60.10">
    <property type="entry name" value="Zinc finger, CCHC-type"/>
    <property type="match status" value="1"/>
</dbReference>
<keyword evidence="5" id="KW-1185">Reference proteome</keyword>
<organism evidence="4 5">
    <name type="scientific">Stephania yunnanensis</name>
    <dbReference type="NCBI Taxonomy" id="152371"/>
    <lineage>
        <taxon>Eukaryota</taxon>
        <taxon>Viridiplantae</taxon>
        <taxon>Streptophyta</taxon>
        <taxon>Embryophyta</taxon>
        <taxon>Tracheophyta</taxon>
        <taxon>Spermatophyta</taxon>
        <taxon>Magnoliopsida</taxon>
        <taxon>Ranunculales</taxon>
        <taxon>Menispermaceae</taxon>
        <taxon>Menispermoideae</taxon>
        <taxon>Cissampelideae</taxon>
        <taxon>Stephania</taxon>
    </lineage>
</organism>
<accession>A0AAP0P984</accession>
<feature type="region of interest" description="Disordered" evidence="2">
    <location>
        <begin position="73"/>
        <end position="153"/>
    </location>
</feature>
<dbReference type="SUPFAM" id="SSF57756">
    <property type="entry name" value="Retrovirus zinc finger-like domains"/>
    <property type="match status" value="1"/>
</dbReference>
<dbReference type="PANTHER" id="PTHR15503:SF22">
    <property type="entry name" value="TRANSPOSON TY3-I GAG POLYPROTEIN"/>
    <property type="match status" value="1"/>
</dbReference>
<dbReference type="EMBL" id="JBBNAF010000006">
    <property type="protein sequence ID" value="KAK9134769.1"/>
    <property type="molecule type" value="Genomic_DNA"/>
</dbReference>
<evidence type="ECO:0000313" key="4">
    <source>
        <dbReference type="EMBL" id="KAK9134769.1"/>
    </source>
</evidence>
<reference evidence="4 5" key="1">
    <citation type="submission" date="2024-01" db="EMBL/GenBank/DDBJ databases">
        <title>Genome assemblies of Stephania.</title>
        <authorList>
            <person name="Yang L."/>
        </authorList>
    </citation>
    <scope>NUCLEOTIDE SEQUENCE [LARGE SCALE GENOMIC DNA]</scope>
    <source>
        <strain evidence="4">YNDBR</strain>
        <tissue evidence="4">Leaf</tissue>
    </source>
</reference>
<evidence type="ECO:0000313" key="5">
    <source>
        <dbReference type="Proteomes" id="UP001420932"/>
    </source>
</evidence>
<feature type="compositionally biased region" description="Basic and acidic residues" evidence="2">
    <location>
        <begin position="88"/>
        <end position="109"/>
    </location>
</feature>
<dbReference type="Pfam" id="PF08284">
    <property type="entry name" value="RVP_2"/>
    <property type="match status" value="1"/>
</dbReference>
<dbReference type="PROSITE" id="PS50158">
    <property type="entry name" value="ZF_CCHC"/>
    <property type="match status" value="1"/>
</dbReference>
<dbReference type="PANTHER" id="PTHR15503">
    <property type="entry name" value="LDOC1 RELATED"/>
    <property type="match status" value="1"/>
</dbReference>
<dbReference type="Pfam" id="PF00098">
    <property type="entry name" value="zf-CCHC"/>
    <property type="match status" value="1"/>
</dbReference>
<keyword evidence="1" id="KW-0863">Zinc-finger</keyword>
<dbReference type="GO" id="GO:0003676">
    <property type="term" value="F:nucleic acid binding"/>
    <property type="evidence" value="ECO:0007669"/>
    <property type="project" value="InterPro"/>
</dbReference>
<evidence type="ECO:0000256" key="1">
    <source>
        <dbReference type="PROSITE-ProRule" id="PRU00047"/>
    </source>
</evidence>
<dbReference type="AlphaFoldDB" id="A0AAP0P984"/>
<dbReference type="Proteomes" id="UP001420932">
    <property type="component" value="Unassembled WGS sequence"/>
</dbReference>
<proteinExistence type="predicted"/>
<keyword evidence="1" id="KW-0479">Metal-binding</keyword>
<dbReference type="InterPro" id="IPR032567">
    <property type="entry name" value="RTL1-rel"/>
</dbReference>
<protein>
    <recommendedName>
        <fullName evidence="3">CCHC-type domain-containing protein</fullName>
    </recommendedName>
</protein>
<dbReference type="SMART" id="SM00343">
    <property type="entry name" value="ZnF_C2HC"/>
    <property type="match status" value="1"/>
</dbReference>
<evidence type="ECO:0000256" key="2">
    <source>
        <dbReference type="SAM" id="MobiDB-lite"/>
    </source>
</evidence>
<keyword evidence="1" id="KW-0862">Zinc</keyword>
<gene>
    <name evidence="4" type="ORF">Syun_014099</name>
</gene>
<name>A0AAP0P984_9MAGN</name>
<comment type="caution">
    <text evidence="4">The sequence shown here is derived from an EMBL/GenBank/DDBJ whole genome shotgun (WGS) entry which is preliminary data.</text>
</comment>
<dbReference type="GO" id="GO:0008270">
    <property type="term" value="F:zinc ion binding"/>
    <property type="evidence" value="ECO:0007669"/>
    <property type="project" value="UniProtKB-KW"/>
</dbReference>
<feature type="domain" description="CCHC-type" evidence="3">
    <location>
        <begin position="156"/>
        <end position="172"/>
    </location>
</feature>
<sequence length="286" mass="32063">MERYRILLQFALDVAGTERLQIYYFTRGVDDRIASAIVSSGATTLHEILDRALAHETYLPKIWATCVFGRDMQSGQSSESTQRRKRAMERTDRSWRNDRREGGRRDETQGRQFRYGEPQSVHAITAAPVDQSKSQPQEYRQGPKSGDGQTVRLETRRCHRCGQKGHLRADCRTPLSTRQTSDQARERTHALAQPDGGATRQLIEGTLLIFGRHMHAMFDSGSTLSFLAGRIVGLLGLATQTIEPHLVLSTAAGDKIYPNRICRNMMIEVEGHQLPNGSSSIGVSRV</sequence>
<dbReference type="InterPro" id="IPR001878">
    <property type="entry name" value="Znf_CCHC"/>
</dbReference>